<dbReference type="RefSeq" id="WP_189512003.1">
    <property type="nucleotide sequence ID" value="NZ_BMXG01000003.1"/>
</dbReference>
<dbReference type="PANTHER" id="PTHR30332:SF24">
    <property type="entry name" value="SECRETIN GSPD-RELATED"/>
    <property type="match status" value="1"/>
</dbReference>
<evidence type="ECO:0000256" key="6">
    <source>
        <dbReference type="RuleBase" id="RU004003"/>
    </source>
</evidence>
<dbReference type="Pfam" id="PF03958">
    <property type="entry name" value="Secretin_N"/>
    <property type="match status" value="1"/>
</dbReference>
<keyword evidence="12" id="KW-1185">Reference proteome</keyword>
<evidence type="ECO:0000256" key="1">
    <source>
        <dbReference type="ARBA" id="ARBA00004370"/>
    </source>
</evidence>
<evidence type="ECO:0000256" key="5">
    <source>
        <dbReference type="ARBA" id="ARBA00023237"/>
    </source>
</evidence>
<comment type="subcellular location">
    <subcellularLocation>
        <location evidence="7">Cell outer membrane</location>
    </subcellularLocation>
    <subcellularLocation>
        <location evidence="1">Membrane</location>
    </subcellularLocation>
</comment>
<evidence type="ECO:0000313" key="12">
    <source>
        <dbReference type="Proteomes" id="UP000642829"/>
    </source>
</evidence>
<proteinExistence type="inferred from homology"/>
<dbReference type="InterPro" id="IPR004846">
    <property type="entry name" value="T2SS/T3SS_dom"/>
</dbReference>
<evidence type="ECO:0000256" key="8">
    <source>
        <dbReference type="SAM" id="MobiDB-lite"/>
    </source>
</evidence>
<feature type="compositionally biased region" description="Polar residues" evidence="8">
    <location>
        <begin position="358"/>
        <end position="371"/>
    </location>
</feature>
<evidence type="ECO:0000256" key="3">
    <source>
        <dbReference type="ARBA" id="ARBA00022729"/>
    </source>
</evidence>
<dbReference type="SMART" id="SM00965">
    <property type="entry name" value="STN"/>
    <property type="match status" value="1"/>
</dbReference>
<sequence>MKHLNLSLLALLAMIASIALTSAGIAQTSDTAADDPTVEPYDKDASDLTGTAIPSPNTNPPYAGSTLEGETPPSETSAPATKTGQTAPTPRPSGDAPKPSPTTAYAPDDSGMTVRPVTVTETVIEQVADGSTANAETVEIPAMEIDFSGGGTGTVEFPTQNDGTEALMGADDTISVDFPDEEVRTIIRNVADLYDLNVVIPDTLQGRTSIKLRNVTWRQVFEVVLEPLQYTYIEDRNIIKIKSMEELITEQTVTRVFLINYAIADTLQSSLAPLIDSANGGRVQVDKRTNALLVTERPSRMNDIQAIIERLDRPNPQVMIESKFIEINDQDRSDKGVNWASLQGYQLTAGPFNREYTAESSRTSENGNTFDNTRERGTSTTANSSSQFDIPGGFSSSTSNTLQNIANNGFNSAVLGDLSWLDTVTRSDTAVFSADAFNVILSFLESNTDAKLVNNPTLVTLDGEEAKLVIGEQFPIPSYTFNDETGSFEVSGFEYKDIGTILSVTPNVNSAGFIRLNVRPQLSRTDRVTSFGGAGGAEIPIIQTTETQSNVILKDGFTLAIGGLIEDLTTDSDTSVPYLSEIPLLGELFQSSTKVTTRRNLVIFITAKTLNPDGTTYKDIIDPRVLYQMGILENEIPGYTLPEDQAQAYQDIMDLQTRFSNDKAQLDLLEKVNTLNGPKDEEE</sequence>
<evidence type="ECO:0000256" key="7">
    <source>
        <dbReference type="RuleBase" id="RU004004"/>
    </source>
</evidence>
<dbReference type="GO" id="GO:0009306">
    <property type="term" value="P:protein secretion"/>
    <property type="evidence" value="ECO:0007669"/>
    <property type="project" value="InterPro"/>
</dbReference>
<dbReference type="InterPro" id="IPR011662">
    <property type="entry name" value="Secretin/TonB_short_N"/>
</dbReference>
<feature type="compositionally biased region" description="Polar residues" evidence="8">
    <location>
        <begin position="73"/>
        <end position="88"/>
    </location>
</feature>
<dbReference type="InterPro" id="IPR005644">
    <property type="entry name" value="NolW-like"/>
</dbReference>
<feature type="region of interest" description="Disordered" evidence="8">
    <location>
        <begin position="357"/>
        <end position="390"/>
    </location>
</feature>
<feature type="domain" description="Secretin/TonB short N-terminal" evidence="10">
    <location>
        <begin position="196"/>
        <end position="244"/>
    </location>
</feature>
<protein>
    <recommendedName>
        <fullName evidence="10">Secretin/TonB short N-terminal domain-containing protein</fullName>
    </recommendedName>
</protein>
<feature type="chain" id="PRO_5035276981" description="Secretin/TonB short N-terminal domain-containing protein" evidence="9">
    <location>
        <begin position="22"/>
        <end position="683"/>
    </location>
</feature>
<name>A0A8J3DHS3_9BACT</name>
<keyword evidence="3 9" id="KW-0732">Signal</keyword>
<dbReference type="InterPro" id="IPR038591">
    <property type="entry name" value="NolW-like_sf"/>
</dbReference>
<dbReference type="GO" id="GO:0009279">
    <property type="term" value="C:cell outer membrane"/>
    <property type="evidence" value="ECO:0007669"/>
    <property type="project" value="UniProtKB-SubCell"/>
</dbReference>
<dbReference type="InterPro" id="IPR050810">
    <property type="entry name" value="Bact_Secretion_Sys_Channel"/>
</dbReference>
<reference evidence="11" key="2">
    <citation type="submission" date="2020-09" db="EMBL/GenBank/DDBJ databases">
        <authorList>
            <person name="Sun Q."/>
            <person name="Kim S."/>
        </authorList>
    </citation>
    <scope>NUCLEOTIDE SEQUENCE</scope>
    <source>
        <strain evidence="11">KCTC 12870</strain>
    </source>
</reference>
<dbReference type="PRINTS" id="PR00811">
    <property type="entry name" value="BCTERIALGSPD"/>
</dbReference>
<keyword evidence="5" id="KW-0998">Cell outer membrane</keyword>
<dbReference type="InterPro" id="IPR001775">
    <property type="entry name" value="GspD/PilQ"/>
</dbReference>
<evidence type="ECO:0000256" key="2">
    <source>
        <dbReference type="ARBA" id="ARBA00022448"/>
    </source>
</evidence>
<dbReference type="PANTHER" id="PTHR30332">
    <property type="entry name" value="PROBABLE GENERAL SECRETION PATHWAY PROTEIN D"/>
    <property type="match status" value="1"/>
</dbReference>
<dbReference type="Proteomes" id="UP000642829">
    <property type="component" value="Unassembled WGS sequence"/>
</dbReference>
<evidence type="ECO:0000256" key="4">
    <source>
        <dbReference type="ARBA" id="ARBA00023136"/>
    </source>
</evidence>
<comment type="similarity">
    <text evidence="6">Belongs to the bacterial secretin family.</text>
</comment>
<organism evidence="11 12">
    <name type="scientific">Cerasicoccus arenae</name>
    <dbReference type="NCBI Taxonomy" id="424488"/>
    <lineage>
        <taxon>Bacteria</taxon>
        <taxon>Pseudomonadati</taxon>
        <taxon>Verrucomicrobiota</taxon>
        <taxon>Opitutia</taxon>
        <taxon>Puniceicoccales</taxon>
        <taxon>Cerasicoccaceae</taxon>
        <taxon>Cerasicoccus</taxon>
    </lineage>
</organism>
<reference evidence="11" key="1">
    <citation type="journal article" date="2014" name="Int. J. Syst. Evol. Microbiol.">
        <title>Complete genome sequence of Corynebacterium casei LMG S-19264T (=DSM 44701T), isolated from a smear-ripened cheese.</title>
        <authorList>
            <consortium name="US DOE Joint Genome Institute (JGI-PGF)"/>
            <person name="Walter F."/>
            <person name="Albersmeier A."/>
            <person name="Kalinowski J."/>
            <person name="Ruckert C."/>
        </authorList>
    </citation>
    <scope>NUCLEOTIDE SEQUENCE</scope>
    <source>
        <strain evidence="11">KCTC 12870</strain>
    </source>
</reference>
<accession>A0A8J3DHS3</accession>
<feature type="region of interest" description="Disordered" evidence="8">
    <location>
        <begin position="26"/>
        <end position="113"/>
    </location>
</feature>
<feature type="signal peptide" evidence="9">
    <location>
        <begin position="1"/>
        <end position="21"/>
    </location>
</feature>
<dbReference type="GO" id="GO:0015627">
    <property type="term" value="C:type II protein secretion system complex"/>
    <property type="evidence" value="ECO:0007669"/>
    <property type="project" value="TreeGrafter"/>
</dbReference>
<evidence type="ECO:0000313" key="11">
    <source>
        <dbReference type="EMBL" id="GHB94272.1"/>
    </source>
</evidence>
<evidence type="ECO:0000259" key="10">
    <source>
        <dbReference type="SMART" id="SM00965"/>
    </source>
</evidence>
<dbReference type="AlphaFoldDB" id="A0A8J3DHS3"/>
<gene>
    <name evidence="11" type="ORF">GCM10007047_07440</name>
</gene>
<comment type="caution">
    <text evidence="11">The sequence shown here is derived from an EMBL/GenBank/DDBJ whole genome shotgun (WGS) entry which is preliminary data.</text>
</comment>
<dbReference type="EMBL" id="BMXG01000003">
    <property type="protein sequence ID" value="GHB94272.1"/>
    <property type="molecule type" value="Genomic_DNA"/>
</dbReference>
<dbReference type="Pfam" id="PF00263">
    <property type="entry name" value="Secretin"/>
    <property type="match status" value="1"/>
</dbReference>
<keyword evidence="2 7" id="KW-0813">Transport</keyword>
<dbReference type="Gene3D" id="3.30.1370.120">
    <property type="match status" value="1"/>
</dbReference>
<dbReference type="Gene3D" id="3.30.1370.130">
    <property type="match status" value="1"/>
</dbReference>
<keyword evidence="4" id="KW-0472">Membrane</keyword>
<feature type="compositionally biased region" description="Polar residues" evidence="8">
    <location>
        <begin position="378"/>
        <end position="390"/>
    </location>
</feature>
<evidence type="ECO:0000256" key="9">
    <source>
        <dbReference type="SAM" id="SignalP"/>
    </source>
</evidence>